<dbReference type="InterPro" id="IPR011051">
    <property type="entry name" value="RmlC_Cupin_sf"/>
</dbReference>
<dbReference type="OrthoDB" id="3829432at2"/>
<name>A0A840S0U2_9BURK</name>
<gene>
    <name evidence="1" type="ORF">HNQ51_000425</name>
</gene>
<dbReference type="InterPro" id="IPR014710">
    <property type="entry name" value="RmlC-like_jellyroll"/>
</dbReference>
<organism evidence="1 2">
    <name type="scientific">Inhella inkyongensis</name>
    <dbReference type="NCBI Taxonomy" id="392593"/>
    <lineage>
        <taxon>Bacteria</taxon>
        <taxon>Pseudomonadati</taxon>
        <taxon>Pseudomonadota</taxon>
        <taxon>Betaproteobacteria</taxon>
        <taxon>Burkholderiales</taxon>
        <taxon>Sphaerotilaceae</taxon>
        <taxon>Inhella</taxon>
    </lineage>
</organism>
<dbReference type="GO" id="GO:0016853">
    <property type="term" value="F:isomerase activity"/>
    <property type="evidence" value="ECO:0007669"/>
    <property type="project" value="UniProtKB-KW"/>
</dbReference>
<sequence>MSASARVIRSAEFQAERAWGALPVAELDGVTVRLHWTDSPYIWHVNDGEEVFVVLDGQVCMKVREQGVEQVHWLQPGDIFHAREGCEHVAHPQGVARVLVVEREGSV</sequence>
<dbReference type="Proteomes" id="UP000554837">
    <property type="component" value="Unassembled WGS sequence"/>
</dbReference>
<reference evidence="1 2" key="1">
    <citation type="submission" date="2020-08" db="EMBL/GenBank/DDBJ databases">
        <title>Genomic Encyclopedia of Type Strains, Phase IV (KMG-IV): sequencing the most valuable type-strain genomes for metagenomic binning, comparative biology and taxonomic classification.</title>
        <authorList>
            <person name="Goeker M."/>
        </authorList>
    </citation>
    <scope>NUCLEOTIDE SEQUENCE [LARGE SCALE GENOMIC DNA]</scope>
    <source>
        <strain evidence="1 2">DSM 23958</strain>
    </source>
</reference>
<proteinExistence type="predicted"/>
<evidence type="ECO:0000313" key="1">
    <source>
        <dbReference type="EMBL" id="MBB5203132.1"/>
    </source>
</evidence>
<dbReference type="EMBL" id="JACHHO010000001">
    <property type="protein sequence ID" value="MBB5203132.1"/>
    <property type="molecule type" value="Genomic_DNA"/>
</dbReference>
<dbReference type="Gene3D" id="2.60.120.10">
    <property type="entry name" value="Jelly Rolls"/>
    <property type="match status" value="1"/>
</dbReference>
<dbReference type="SUPFAM" id="SSF51182">
    <property type="entry name" value="RmlC-like cupins"/>
    <property type="match status" value="1"/>
</dbReference>
<keyword evidence="1" id="KW-0413">Isomerase</keyword>
<dbReference type="RefSeq" id="WP_138857792.1">
    <property type="nucleotide sequence ID" value="NZ_CP040709.1"/>
</dbReference>
<accession>A0A840S0U2</accession>
<comment type="caution">
    <text evidence="1">The sequence shown here is derived from an EMBL/GenBank/DDBJ whole genome shotgun (WGS) entry which is preliminary data.</text>
</comment>
<evidence type="ECO:0000313" key="2">
    <source>
        <dbReference type="Proteomes" id="UP000554837"/>
    </source>
</evidence>
<keyword evidence="2" id="KW-1185">Reference proteome</keyword>
<dbReference type="AlphaFoldDB" id="A0A840S0U2"/>
<protein>
    <submittedName>
        <fullName evidence="1">Mannose-6-phosphate isomerase-like protein (Cupin superfamily)</fullName>
    </submittedName>
</protein>